<comment type="caution">
    <text evidence="1">The sequence shown here is derived from an EMBL/GenBank/DDBJ whole genome shotgun (WGS) entry which is preliminary data.</text>
</comment>
<name>A0AAU9T7Z9_THLAR</name>
<feature type="non-terminal residue" evidence="1">
    <location>
        <position position="1"/>
    </location>
</feature>
<organism evidence="1 2">
    <name type="scientific">Thlaspi arvense</name>
    <name type="common">Field penny-cress</name>
    <dbReference type="NCBI Taxonomy" id="13288"/>
    <lineage>
        <taxon>Eukaryota</taxon>
        <taxon>Viridiplantae</taxon>
        <taxon>Streptophyta</taxon>
        <taxon>Embryophyta</taxon>
        <taxon>Tracheophyta</taxon>
        <taxon>Spermatophyta</taxon>
        <taxon>Magnoliopsida</taxon>
        <taxon>eudicotyledons</taxon>
        <taxon>Gunneridae</taxon>
        <taxon>Pentapetalae</taxon>
        <taxon>rosids</taxon>
        <taxon>malvids</taxon>
        <taxon>Brassicales</taxon>
        <taxon>Brassicaceae</taxon>
        <taxon>Thlaspideae</taxon>
        <taxon>Thlaspi</taxon>
    </lineage>
</organism>
<dbReference type="EMBL" id="CAJVSB020000916">
    <property type="protein sequence ID" value="CAH2080556.1"/>
    <property type="molecule type" value="Genomic_DNA"/>
</dbReference>
<dbReference type="Proteomes" id="UP000836841">
    <property type="component" value="Unassembled WGS sequence"/>
</dbReference>
<accession>A0AAU9T7Z9</accession>
<sequence>CGGINAASPPPLQQLNIITAIKEAGNLKSQSVAAFQELLDNKKEIRRQRRRHTYHTLMSLPNSFAAYFVDYLLHPRQTSPHLTIYGSGQAKGYVHHHHHFPSSFTSAK</sequence>
<proteinExistence type="predicted"/>
<feature type="non-terminal residue" evidence="1">
    <location>
        <position position="108"/>
    </location>
</feature>
<gene>
    <name evidence="1" type="ORF">TAV2_LOCUS26254</name>
</gene>
<dbReference type="Gene3D" id="3.40.50.720">
    <property type="entry name" value="NAD(P)-binding Rossmann-like Domain"/>
    <property type="match status" value="1"/>
</dbReference>
<keyword evidence="2" id="KW-1185">Reference proteome</keyword>
<reference evidence="1 2" key="1">
    <citation type="submission" date="2022-03" db="EMBL/GenBank/DDBJ databases">
        <authorList>
            <person name="Nunn A."/>
            <person name="Chopra R."/>
            <person name="Nunn A."/>
            <person name="Contreras Garrido A."/>
        </authorList>
    </citation>
    <scope>NUCLEOTIDE SEQUENCE [LARGE SCALE GENOMIC DNA]</scope>
</reference>
<evidence type="ECO:0000313" key="1">
    <source>
        <dbReference type="EMBL" id="CAH2080556.1"/>
    </source>
</evidence>
<dbReference type="AlphaFoldDB" id="A0AAU9T7Z9"/>
<protein>
    <submittedName>
        <fullName evidence="1">Uncharacterized protein</fullName>
    </submittedName>
</protein>
<dbReference type="Gene3D" id="3.90.25.10">
    <property type="entry name" value="UDP-galactose 4-epimerase, domain 1"/>
    <property type="match status" value="1"/>
</dbReference>
<evidence type="ECO:0000313" key="2">
    <source>
        <dbReference type="Proteomes" id="UP000836841"/>
    </source>
</evidence>